<sequence>MKFIKDLINWNKKYKTSEVFKSSGVPELTFVRRKKIESTLDESIAQRNRAILFLGYSKSGKTVYRKKYFEERNIYNVVFRCNGESKVSELYNTIVLSSEIGSKLKEKNISEVTGRLGSDKGMSVSGSKKIENEYGFPNADYDVNYICRNLKGTSMVILLEDYHLVDSKFNKKFSEDLKHFIDEGILFILIGIPSSPGRSFKNNPDLSGRTEKVNFDYLQVEEIRTIIEIGEKLLNISLSEDVTNKIIEYSMRNVFLVQALLYELCIMKGVNSTQNSLIDSFTIADVQEACKKLAGKLHNNIYEPILEVFLSGYRTQKDNKSFNQYEEIIKSMQVTSIENLEKGLSHTEIFKIAWNNFDSQFVKKILKQKLYKSEASFKSAVQSQITAALSQLSDNFKKAGTREIVVVHDKKLFLTDIIFKFYITWQLNLSKT</sequence>
<gene>
    <name evidence="1" type="ORF">CH378_16350</name>
</gene>
<dbReference type="RefSeq" id="WP_100739024.1">
    <property type="nucleotide sequence ID" value="NZ_NPDO01000018.1"/>
</dbReference>
<evidence type="ECO:0000313" key="1">
    <source>
        <dbReference type="EMBL" id="PJZ28769.1"/>
    </source>
</evidence>
<dbReference type="Proteomes" id="UP000231919">
    <property type="component" value="Unassembled WGS sequence"/>
</dbReference>
<keyword evidence="2" id="KW-1185">Reference proteome</keyword>
<protein>
    <recommendedName>
        <fullName evidence="3">ATP-binding protein</fullName>
    </recommendedName>
</protein>
<evidence type="ECO:0008006" key="3">
    <source>
        <dbReference type="Google" id="ProtNLM"/>
    </source>
</evidence>
<dbReference type="EMBL" id="NPDP01000033">
    <property type="protein sequence ID" value="PJZ28769.1"/>
    <property type="molecule type" value="Genomic_DNA"/>
</dbReference>
<proteinExistence type="predicted"/>
<reference evidence="1 2" key="1">
    <citation type="submission" date="2017-07" db="EMBL/GenBank/DDBJ databases">
        <title>Leptospira spp. isolated from tropical soils.</title>
        <authorList>
            <person name="Thibeaux R."/>
            <person name="Iraola G."/>
            <person name="Ferres I."/>
            <person name="Bierque E."/>
            <person name="Girault D."/>
            <person name="Soupe-Gilbert M.-E."/>
            <person name="Picardeau M."/>
            <person name="Goarant C."/>
        </authorList>
    </citation>
    <scope>NUCLEOTIDE SEQUENCE [LARGE SCALE GENOMIC DNA]</scope>
    <source>
        <strain evidence="1 2">JW2-C-B1</strain>
    </source>
</reference>
<name>A0ABX4N9E5_9LEPT</name>
<organism evidence="1 2">
    <name type="scientific">Leptospira kmetyi</name>
    <dbReference type="NCBI Taxonomy" id="408139"/>
    <lineage>
        <taxon>Bacteria</taxon>
        <taxon>Pseudomonadati</taxon>
        <taxon>Spirochaetota</taxon>
        <taxon>Spirochaetia</taxon>
        <taxon>Leptospirales</taxon>
        <taxon>Leptospiraceae</taxon>
        <taxon>Leptospira</taxon>
    </lineage>
</organism>
<accession>A0ABX4N9E5</accession>
<evidence type="ECO:0000313" key="2">
    <source>
        <dbReference type="Proteomes" id="UP000231919"/>
    </source>
</evidence>
<comment type="caution">
    <text evidence="1">The sequence shown here is derived from an EMBL/GenBank/DDBJ whole genome shotgun (WGS) entry which is preliminary data.</text>
</comment>
<dbReference type="InterPro" id="IPR027417">
    <property type="entry name" value="P-loop_NTPase"/>
</dbReference>
<dbReference type="SUPFAM" id="SSF52540">
    <property type="entry name" value="P-loop containing nucleoside triphosphate hydrolases"/>
    <property type="match status" value="1"/>
</dbReference>